<evidence type="ECO:0000256" key="8">
    <source>
        <dbReference type="ARBA" id="ARBA00023315"/>
    </source>
</evidence>
<dbReference type="Pfam" id="PF08545">
    <property type="entry name" value="ACP_syn_III"/>
    <property type="match status" value="1"/>
</dbReference>
<dbReference type="UniPathway" id="UPA00094"/>
<evidence type="ECO:0000256" key="2">
    <source>
        <dbReference type="ARBA" id="ARBA00022516"/>
    </source>
</evidence>
<sequence>MTGRIIGTGACVPERVVSNDDLSKMVETNDEWIRERTGIARRHIISGGETTVTLAAEAGRRALDMAGIAAEELDMILLSSISSNVILPCAACAVQGLIGAVNAVCYDLNAACSGFVFVYNAAQAHIMSGMCRTVLIIGADCLSDLTNWKDRSSCILFGDGAGAAVVQAAEGVPFEFAMHSDGNRGGSMTCQSRNQENCPPREETYMQMDGKEIFKFASMKVPAVLHELLEKVSLKPEEIDAYLLHQANGRIIEAIARRMGLDISRFPMNVAEYANTSSGTVPILLDELNRKGKLLKGQKLIMCGFGAGLSWGAAYLEWQ</sequence>
<dbReference type="PANTHER" id="PTHR43091">
    <property type="entry name" value="3-OXOACYL-[ACYL-CARRIER-PROTEIN] SYNTHASE"/>
    <property type="match status" value="1"/>
</dbReference>
<dbReference type="GO" id="GO:0004315">
    <property type="term" value="F:3-oxoacyl-[acyl-carrier-protein] synthase activity"/>
    <property type="evidence" value="ECO:0007669"/>
    <property type="project" value="InterPro"/>
</dbReference>
<evidence type="ECO:0000256" key="4">
    <source>
        <dbReference type="ARBA" id="ARBA00022832"/>
    </source>
</evidence>
<evidence type="ECO:0000256" key="3">
    <source>
        <dbReference type="ARBA" id="ARBA00022679"/>
    </source>
</evidence>
<evidence type="ECO:0000259" key="11">
    <source>
        <dbReference type="Pfam" id="PF08545"/>
    </source>
</evidence>
<feature type="domain" description="Beta-ketoacyl-[acyl-carrier-protein] synthase III N-terminal" evidence="11">
    <location>
        <begin position="106"/>
        <end position="182"/>
    </location>
</feature>
<feature type="region of interest" description="ACP-binding" evidence="9">
    <location>
        <begin position="246"/>
        <end position="250"/>
    </location>
</feature>
<evidence type="ECO:0000256" key="1">
    <source>
        <dbReference type="ARBA" id="ARBA00008642"/>
    </source>
</evidence>
<dbReference type="SUPFAM" id="SSF53901">
    <property type="entry name" value="Thiolase-like"/>
    <property type="match status" value="1"/>
</dbReference>
<feature type="active site" evidence="9">
    <location>
        <position position="275"/>
    </location>
</feature>
<dbReference type="HAMAP" id="MF_01815">
    <property type="entry name" value="FabH"/>
    <property type="match status" value="1"/>
</dbReference>
<dbReference type="Proteomes" id="UP000515860">
    <property type="component" value="Chromosome"/>
</dbReference>
<proteinExistence type="inferred from homology"/>
<accession>A0A7G9GGF8</accession>
<dbReference type="KEGG" id="whj:H9Q79_06310"/>
<dbReference type="CDD" id="cd00830">
    <property type="entry name" value="KAS_III"/>
    <property type="match status" value="1"/>
</dbReference>
<keyword evidence="5 9" id="KW-0443">Lipid metabolism</keyword>
<dbReference type="Gene3D" id="3.40.47.10">
    <property type="match status" value="1"/>
</dbReference>
<comment type="subunit">
    <text evidence="9">Homodimer.</text>
</comment>
<feature type="active site" evidence="9">
    <location>
        <position position="245"/>
    </location>
</feature>
<keyword evidence="6 9" id="KW-0275">Fatty acid biosynthesis</keyword>
<dbReference type="GO" id="GO:0033818">
    <property type="term" value="F:beta-ketoacyl-acyl-carrier-protein synthase III activity"/>
    <property type="evidence" value="ECO:0007669"/>
    <property type="project" value="UniProtKB-UniRule"/>
</dbReference>
<dbReference type="GO" id="GO:0006633">
    <property type="term" value="P:fatty acid biosynthetic process"/>
    <property type="evidence" value="ECO:0007669"/>
    <property type="project" value="UniProtKB-UniRule"/>
</dbReference>
<comment type="subcellular location">
    <subcellularLocation>
        <location evidence="9">Cytoplasm</location>
    </subcellularLocation>
</comment>
<keyword evidence="3 9" id="KW-0808">Transferase</keyword>
<comment type="similarity">
    <text evidence="1 9">Belongs to the thiolase-like superfamily. FabH family.</text>
</comment>
<keyword evidence="7 9" id="KW-0511">Multifunctional enzyme</keyword>
<dbReference type="InterPro" id="IPR013747">
    <property type="entry name" value="ACP_syn_III_C"/>
</dbReference>
<keyword evidence="2 9" id="KW-0444">Lipid biosynthesis</keyword>
<organism evidence="12 13">
    <name type="scientific">Wansuia hejianensis</name>
    <dbReference type="NCBI Taxonomy" id="2763667"/>
    <lineage>
        <taxon>Bacteria</taxon>
        <taxon>Bacillati</taxon>
        <taxon>Bacillota</taxon>
        <taxon>Clostridia</taxon>
        <taxon>Lachnospirales</taxon>
        <taxon>Lachnospiraceae</taxon>
        <taxon>Wansuia</taxon>
    </lineage>
</organism>
<evidence type="ECO:0000256" key="9">
    <source>
        <dbReference type="HAMAP-Rule" id="MF_01815"/>
    </source>
</evidence>
<dbReference type="InterPro" id="IPR013751">
    <property type="entry name" value="ACP_syn_III_N"/>
</dbReference>
<comment type="domain">
    <text evidence="9">The last Arg residue of the ACP-binding site is essential for the weak association between ACP/AcpP and FabH.</text>
</comment>
<dbReference type="EC" id="2.3.1.180" evidence="9"/>
<dbReference type="RefSeq" id="WP_249329447.1">
    <property type="nucleotide sequence ID" value="NZ_CP060635.1"/>
</dbReference>
<feature type="domain" description="Beta-ketoacyl-[acyl-carrier-protein] synthase III C-terminal" evidence="10">
    <location>
        <begin position="229"/>
        <end position="318"/>
    </location>
</feature>
<comment type="function">
    <text evidence="9">Catalyzes the condensation reaction of fatty acid synthesis by the addition to an acyl acceptor of two carbons from malonyl-ACP. Catalyzes the first condensation reaction which initiates fatty acid synthesis and may therefore play a role in governing the total rate of fatty acid production. Possesses both acetoacetyl-ACP synthase and acetyl transacylase activities. Its substrate specificity determines the biosynthesis of branched-chain and/or straight-chain of fatty acids.</text>
</comment>
<keyword evidence="13" id="KW-1185">Reference proteome</keyword>
<protein>
    <recommendedName>
        <fullName evidence="9">Beta-ketoacyl-[acyl-carrier-protein] synthase III</fullName>
        <shortName evidence="9">Beta-ketoacyl-ACP synthase III</shortName>
        <shortName evidence="9">KAS III</shortName>
        <ecNumber evidence="9">2.3.1.180</ecNumber>
    </recommendedName>
    <alternativeName>
        <fullName evidence="9">3-oxoacyl-[acyl-carrier-protein] synthase 3</fullName>
    </alternativeName>
    <alternativeName>
        <fullName evidence="9">3-oxoacyl-[acyl-carrier-protein] synthase III</fullName>
    </alternativeName>
</protein>
<keyword evidence="4 9" id="KW-0276">Fatty acid metabolism</keyword>
<dbReference type="PANTHER" id="PTHR43091:SF1">
    <property type="entry name" value="BETA-KETOACYL-[ACYL-CARRIER-PROTEIN] SYNTHASE III, CHLOROPLASTIC"/>
    <property type="match status" value="1"/>
</dbReference>
<evidence type="ECO:0000256" key="7">
    <source>
        <dbReference type="ARBA" id="ARBA00023268"/>
    </source>
</evidence>
<comment type="catalytic activity">
    <reaction evidence="9">
        <text>malonyl-[ACP] + acetyl-CoA + H(+) = 3-oxobutanoyl-[ACP] + CO2 + CoA</text>
        <dbReference type="Rhea" id="RHEA:12080"/>
        <dbReference type="Rhea" id="RHEA-COMP:9623"/>
        <dbReference type="Rhea" id="RHEA-COMP:9625"/>
        <dbReference type="ChEBI" id="CHEBI:15378"/>
        <dbReference type="ChEBI" id="CHEBI:16526"/>
        <dbReference type="ChEBI" id="CHEBI:57287"/>
        <dbReference type="ChEBI" id="CHEBI:57288"/>
        <dbReference type="ChEBI" id="CHEBI:78449"/>
        <dbReference type="ChEBI" id="CHEBI:78450"/>
        <dbReference type="EC" id="2.3.1.180"/>
    </reaction>
</comment>
<dbReference type="NCBIfam" id="NF006829">
    <property type="entry name" value="PRK09352.1"/>
    <property type="match status" value="1"/>
</dbReference>
<comment type="pathway">
    <text evidence="9">Lipid metabolism; fatty acid biosynthesis.</text>
</comment>
<evidence type="ECO:0000313" key="12">
    <source>
        <dbReference type="EMBL" id="QNM09890.1"/>
    </source>
</evidence>
<feature type="active site" evidence="9">
    <location>
        <position position="112"/>
    </location>
</feature>
<dbReference type="Pfam" id="PF08541">
    <property type="entry name" value="ACP_syn_III_C"/>
    <property type="match status" value="1"/>
</dbReference>
<dbReference type="AlphaFoldDB" id="A0A7G9GGF8"/>
<dbReference type="GO" id="GO:0005737">
    <property type="term" value="C:cytoplasm"/>
    <property type="evidence" value="ECO:0007669"/>
    <property type="project" value="UniProtKB-SubCell"/>
</dbReference>
<keyword evidence="8 9" id="KW-0012">Acyltransferase</keyword>
<dbReference type="InterPro" id="IPR016039">
    <property type="entry name" value="Thiolase-like"/>
</dbReference>
<dbReference type="InterPro" id="IPR004655">
    <property type="entry name" value="FabH"/>
</dbReference>
<keyword evidence="9" id="KW-0963">Cytoplasm</keyword>
<evidence type="ECO:0000259" key="10">
    <source>
        <dbReference type="Pfam" id="PF08541"/>
    </source>
</evidence>
<name>A0A7G9GGF8_9FIRM</name>
<evidence type="ECO:0000256" key="5">
    <source>
        <dbReference type="ARBA" id="ARBA00023098"/>
    </source>
</evidence>
<dbReference type="EMBL" id="CP060635">
    <property type="protein sequence ID" value="QNM09890.1"/>
    <property type="molecule type" value="Genomic_DNA"/>
</dbReference>
<gene>
    <name evidence="9" type="primary">fabH</name>
    <name evidence="12" type="ORF">H9Q79_06310</name>
</gene>
<evidence type="ECO:0000256" key="6">
    <source>
        <dbReference type="ARBA" id="ARBA00023160"/>
    </source>
</evidence>
<dbReference type="NCBIfam" id="TIGR00747">
    <property type="entry name" value="fabH"/>
    <property type="match status" value="1"/>
</dbReference>
<reference evidence="12 13" key="1">
    <citation type="submission" date="2020-08" db="EMBL/GenBank/DDBJ databases">
        <authorList>
            <person name="Liu C."/>
            <person name="Sun Q."/>
        </authorList>
    </citation>
    <scope>NUCLEOTIDE SEQUENCE [LARGE SCALE GENOMIC DNA]</scope>
    <source>
        <strain evidence="12 13">NSJ-29</strain>
    </source>
</reference>
<evidence type="ECO:0000313" key="13">
    <source>
        <dbReference type="Proteomes" id="UP000515860"/>
    </source>
</evidence>